<feature type="transmembrane region" description="Helical" evidence="2">
    <location>
        <begin position="15"/>
        <end position="37"/>
    </location>
</feature>
<reference evidence="3" key="1">
    <citation type="journal article" date="2020" name="Stud. Mycol.">
        <title>101 Dothideomycetes genomes: a test case for predicting lifestyles and emergence of pathogens.</title>
        <authorList>
            <person name="Haridas S."/>
            <person name="Albert R."/>
            <person name="Binder M."/>
            <person name="Bloem J."/>
            <person name="Labutti K."/>
            <person name="Salamov A."/>
            <person name="Andreopoulos B."/>
            <person name="Baker S."/>
            <person name="Barry K."/>
            <person name="Bills G."/>
            <person name="Bluhm B."/>
            <person name="Cannon C."/>
            <person name="Castanera R."/>
            <person name="Culley D."/>
            <person name="Daum C."/>
            <person name="Ezra D."/>
            <person name="Gonzalez J."/>
            <person name="Henrissat B."/>
            <person name="Kuo A."/>
            <person name="Liang C."/>
            <person name="Lipzen A."/>
            <person name="Lutzoni F."/>
            <person name="Magnuson J."/>
            <person name="Mondo S."/>
            <person name="Nolan M."/>
            <person name="Ohm R."/>
            <person name="Pangilinan J."/>
            <person name="Park H.-J."/>
            <person name="Ramirez L."/>
            <person name="Alfaro M."/>
            <person name="Sun H."/>
            <person name="Tritt A."/>
            <person name="Yoshinaga Y."/>
            <person name="Zwiers L.-H."/>
            <person name="Turgeon B."/>
            <person name="Goodwin S."/>
            <person name="Spatafora J."/>
            <person name="Crous P."/>
            <person name="Grigoriev I."/>
        </authorList>
    </citation>
    <scope>NUCLEOTIDE SEQUENCE</scope>
    <source>
        <strain evidence="3">CBS 119925</strain>
    </source>
</reference>
<dbReference type="EMBL" id="MU006589">
    <property type="protein sequence ID" value="KAF2744386.1"/>
    <property type="molecule type" value="Genomic_DNA"/>
</dbReference>
<evidence type="ECO:0000313" key="4">
    <source>
        <dbReference type="Proteomes" id="UP000799440"/>
    </source>
</evidence>
<keyword evidence="4" id="KW-1185">Reference proteome</keyword>
<name>A0A6A6V3G8_9PLEO</name>
<feature type="compositionally biased region" description="Polar residues" evidence="1">
    <location>
        <begin position="207"/>
        <end position="220"/>
    </location>
</feature>
<evidence type="ECO:0000313" key="3">
    <source>
        <dbReference type="EMBL" id="KAF2744386.1"/>
    </source>
</evidence>
<dbReference type="AlphaFoldDB" id="A0A6A6V3G8"/>
<gene>
    <name evidence="3" type="ORF">M011DRAFT_172175</name>
</gene>
<organism evidence="3 4">
    <name type="scientific">Sporormia fimetaria CBS 119925</name>
    <dbReference type="NCBI Taxonomy" id="1340428"/>
    <lineage>
        <taxon>Eukaryota</taxon>
        <taxon>Fungi</taxon>
        <taxon>Dikarya</taxon>
        <taxon>Ascomycota</taxon>
        <taxon>Pezizomycotina</taxon>
        <taxon>Dothideomycetes</taxon>
        <taxon>Pleosporomycetidae</taxon>
        <taxon>Pleosporales</taxon>
        <taxon>Sporormiaceae</taxon>
        <taxon>Sporormia</taxon>
    </lineage>
</organism>
<evidence type="ECO:0000256" key="1">
    <source>
        <dbReference type="SAM" id="MobiDB-lite"/>
    </source>
</evidence>
<keyword evidence="2" id="KW-0472">Membrane</keyword>
<protein>
    <submittedName>
        <fullName evidence="3">Uncharacterized protein</fullName>
    </submittedName>
</protein>
<proteinExistence type="predicted"/>
<keyword evidence="2" id="KW-0812">Transmembrane</keyword>
<keyword evidence="2" id="KW-1133">Transmembrane helix</keyword>
<dbReference type="Proteomes" id="UP000799440">
    <property type="component" value="Unassembled WGS sequence"/>
</dbReference>
<accession>A0A6A6V3G8</accession>
<evidence type="ECO:0000256" key="2">
    <source>
        <dbReference type="SAM" id="Phobius"/>
    </source>
</evidence>
<feature type="region of interest" description="Disordered" evidence="1">
    <location>
        <begin position="174"/>
        <end position="231"/>
    </location>
</feature>
<sequence>MDQSSRIPPRPPYELVVSIVATMLMVVLFSMLGYKVYNIDHGRRRDQPQGRDQQVLPTNIQGRHALREVSNSRQGMLPNTISYAHAHNHLDAAMMALHIYTGHVGHDRHLLTRPVQDHDVLGFVHLLRPCTISAMKAYLQDYMESQGHIVVPAPVLQVPQLAHLRDDPECNAEQLPGPWTSIPGNPTIPRINDIASRRATPPPPYSPSNLRNVSYPSSSSVDEDGLRHAFN</sequence>